<evidence type="ECO:0000256" key="4">
    <source>
        <dbReference type="ARBA" id="ARBA00023040"/>
    </source>
</evidence>
<dbReference type="AlphaFoldDB" id="A0A7R9ZR77"/>
<feature type="transmembrane region" description="Helical" evidence="10">
    <location>
        <begin position="44"/>
        <end position="61"/>
    </location>
</feature>
<organism evidence="12">
    <name type="scientific">Craspedostauros australis</name>
    <dbReference type="NCBI Taxonomy" id="1486917"/>
    <lineage>
        <taxon>Eukaryota</taxon>
        <taxon>Sar</taxon>
        <taxon>Stramenopiles</taxon>
        <taxon>Ochrophyta</taxon>
        <taxon>Bacillariophyta</taxon>
        <taxon>Bacillariophyceae</taxon>
        <taxon>Bacillariophycidae</taxon>
        <taxon>Naviculales</taxon>
        <taxon>Naviculaceae</taxon>
        <taxon>Craspedostauros</taxon>
    </lineage>
</organism>
<feature type="transmembrane region" description="Helical" evidence="10">
    <location>
        <begin position="6"/>
        <end position="24"/>
    </location>
</feature>
<name>A0A7R9ZR77_9STRA</name>
<keyword evidence="3 10" id="KW-1133">Transmembrane helix</keyword>
<reference evidence="12" key="1">
    <citation type="submission" date="2021-01" db="EMBL/GenBank/DDBJ databases">
        <authorList>
            <person name="Corre E."/>
            <person name="Pelletier E."/>
            <person name="Niang G."/>
            <person name="Scheremetjew M."/>
            <person name="Finn R."/>
            <person name="Kale V."/>
            <person name="Holt S."/>
            <person name="Cochrane G."/>
            <person name="Meng A."/>
            <person name="Brown T."/>
            <person name="Cohen L."/>
        </authorList>
    </citation>
    <scope>NUCLEOTIDE SEQUENCE</scope>
    <source>
        <strain evidence="12">CCMP3328</strain>
    </source>
</reference>
<dbReference type="PANTHER" id="PTHR10519:SF20">
    <property type="entry name" value="G-PROTEIN COUPLED RECEPTOR 156-RELATED"/>
    <property type="match status" value="1"/>
</dbReference>
<feature type="region of interest" description="Disordered" evidence="9">
    <location>
        <begin position="189"/>
        <end position="287"/>
    </location>
</feature>
<feature type="compositionally biased region" description="Polar residues" evidence="9">
    <location>
        <begin position="198"/>
        <end position="212"/>
    </location>
</feature>
<dbReference type="GO" id="GO:0038039">
    <property type="term" value="C:G protein-coupled receptor heterodimeric complex"/>
    <property type="evidence" value="ECO:0007669"/>
    <property type="project" value="TreeGrafter"/>
</dbReference>
<evidence type="ECO:0000256" key="9">
    <source>
        <dbReference type="SAM" id="MobiDB-lite"/>
    </source>
</evidence>
<dbReference type="PANTHER" id="PTHR10519">
    <property type="entry name" value="GABA-B RECEPTOR"/>
    <property type="match status" value="1"/>
</dbReference>
<keyword evidence="6" id="KW-0675">Receptor</keyword>
<evidence type="ECO:0000256" key="8">
    <source>
        <dbReference type="ARBA" id="ARBA00023224"/>
    </source>
</evidence>
<evidence type="ECO:0000313" key="12">
    <source>
        <dbReference type="EMBL" id="CAD8341099.1"/>
    </source>
</evidence>
<dbReference type="EMBL" id="HBEF01021393">
    <property type="protein sequence ID" value="CAD8341099.1"/>
    <property type="molecule type" value="Transcribed_RNA"/>
</dbReference>
<evidence type="ECO:0000256" key="2">
    <source>
        <dbReference type="ARBA" id="ARBA00022692"/>
    </source>
</evidence>
<evidence type="ECO:0000256" key="5">
    <source>
        <dbReference type="ARBA" id="ARBA00023136"/>
    </source>
</evidence>
<keyword evidence="5 10" id="KW-0472">Membrane</keyword>
<dbReference type="InterPro" id="IPR017978">
    <property type="entry name" value="GPCR_3_C"/>
</dbReference>
<dbReference type="GO" id="GO:0007214">
    <property type="term" value="P:gamma-aminobutyric acid signaling pathway"/>
    <property type="evidence" value="ECO:0007669"/>
    <property type="project" value="TreeGrafter"/>
</dbReference>
<feature type="transmembrane region" description="Helical" evidence="10">
    <location>
        <begin position="157"/>
        <end position="180"/>
    </location>
</feature>
<sequence length="313" mass="34439">MVAVGYTLALVPLVVKFAALNQVVQSARKMKRVRISAKAMFCRVAVLVTIVMIYLTVWTIMDTPRKVEERELVEEGGAQVVSSLKCGSNSWLWEGLALGWQGFLLLMATVLAVQTRSVQQEFNESRSLGTLVYSHFMFMVLRIMVNLLENQGTIEPNVSSATISFLLSFDVLFAMCIYLAPKVMEAHKKPEPYRRKGSSSTPQTNANNGNTHGSRHFRPSGGERLRGTLQTSTHKKKAKFSSCSSTPGRQQESPNKAQTFEPFHQSKHSGEDSASDPSTEDRFGSSLDDVVVGATTSTAKIDATAYNIPPPTV</sequence>
<dbReference type="GO" id="GO:0004965">
    <property type="term" value="F:G protein-coupled GABA receptor activity"/>
    <property type="evidence" value="ECO:0007669"/>
    <property type="project" value="InterPro"/>
</dbReference>
<proteinExistence type="predicted"/>
<keyword evidence="7" id="KW-0325">Glycoprotein</keyword>
<feature type="transmembrane region" description="Helical" evidence="10">
    <location>
        <begin position="125"/>
        <end position="145"/>
    </location>
</feature>
<feature type="transmembrane region" description="Helical" evidence="10">
    <location>
        <begin position="91"/>
        <end position="113"/>
    </location>
</feature>
<protein>
    <recommendedName>
        <fullName evidence="11">G-protein coupled receptors family 3 profile domain-containing protein</fullName>
    </recommendedName>
</protein>
<keyword evidence="2 10" id="KW-0812">Transmembrane</keyword>
<evidence type="ECO:0000256" key="7">
    <source>
        <dbReference type="ARBA" id="ARBA00023180"/>
    </source>
</evidence>
<evidence type="ECO:0000259" key="11">
    <source>
        <dbReference type="PROSITE" id="PS50259"/>
    </source>
</evidence>
<feature type="domain" description="G-protein coupled receptors family 3 profile" evidence="11">
    <location>
        <begin position="1"/>
        <end position="191"/>
    </location>
</feature>
<keyword evidence="4" id="KW-0297">G-protein coupled receptor</keyword>
<keyword evidence="8" id="KW-0807">Transducer</keyword>
<dbReference type="InterPro" id="IPR002455">
    <property type="entry name" value="GPCR3_GABA-B"/>
</dbReference>
<dbReference type="Pfam" id="PF00003">
    <property type="entry name" value="7tm_3"/>
    <property type="match status" value="1"/>
</dbReference>
<gene>
    <name evidence="12" type="ORF">CAUS1442_LOCUS13234</name>
</gene>
<evidence type="ECO:0000256" key="10">
    <source>
        <dbReference type="SAM" id="Phobius"/>
    </source>
</evidence>
<dbReference type="PROSITE" id="PS50259">
    <property type="entry name" value="G_PROTEIN_RECEP_F3_4"/>
    <property type="match status" value="1"/>
</dbReference>
<feature type="compositionally biased region" description="Polar residues" evidence="9">
    <location>
        <begin position="241"/>
        <end position="258"/>
    </location>
</feature>
<comment type="subcellular location">
    <subcellularLocation>
        <location evidence="1">Membrane</location>
        <topology evidence="1">Multi-pass membrane protein</topology>
    </subcellularLocation>
</comment>
<evidence type="ECO:0000256" key="1">
    <source>
        <dbReference type="ARBA" id="ARBA00004141"/>
    </source>
</evidence>
<accession>A0A7R9ZR77</accession>
<evidence type="ECO:0000256" key="6">
    <source>
        <dbReference type="ARBA" id="ARBA00023170"/>
    </source>
</evidence>
<evidence type="ECO:0000256" key="3">
    <source>
        <dbReference type="ARBA" id="ARBA00022989"/>
    </source>
</evidence>